<keyword evidence="9 14" id="KW-0067">ATP-binding</keyword>
<dbReference type="Pfam" id="PF19303">
    <property type="entry name" value="Anticodon_3"/>
    <property type="match status" value="1"/>
</dbReference>
<dbReference type="AlphaFoldDB" id="A0A2H0MZB5"/>
<dbReference type="InterPro" id="IPR023458">
    <property type="entry name" value="Met-tRNA_ligase_1"/>
</dbReference>
<feature type="domain" description="Methionyl-tRNA synthetase anticodon-binding" evidence="16">
    <location>
        <begin position="437"/>
        <end position="525"/>
    </location>
</feature>
<evidence type="ECO:0000256" key="2">
    <source>
        <dbReference type="ARBA" id="ARBA00004496"/>
    </source>
</evidence>
<dbReference type="Gene3D" id="2.20.28.20">
    <property type="entry name" value="Methionyl-tRNA synthetase, Zn-domain"/>
    <property type="match status" value="1"/>
</dbReference>
<keyword evidence="10 14" id="KW-0648">Protein biosynthesis</keyword>
<dbReference type="PRINTS" id="PR01041">
    <property type="entry name" value="TRNASYNTHMET"/>
</dbReference>
<comment type="function">
    <text evidence="1">Is required not only for elongation of protein synthesis but also for the initiation of all mRNA translation through initiator tRNA(fMet) aminoacylation.</text>
</comment>
<dbReference type="CDD" id="cd07957">
    <property type="entry name" value="Anticodon_Ia_Met"/>
    <property type="match status" value="1"/>
</dbReference>
<evidence type="ECO:0000256" key="14">
    <source>
        <dbReference type="RuleBase" id="RU363039"/>
    </source>
</evidence>
<dbReference type="InterPro" id="IPR015413">
    <property type="entry name" value="Methionyl/Leucyl_tRNA_Synth"/>
</dbReference>
<dbReference type="Proteomes" id="UP000231139">
    <property type="component" value="Unassembled WGS sequence"/>
</dbReference>
<proteinExistence type="inferred from homology"/>
<dbReference type="FunFam" id="2.20.28.20:FF:000001">
    <property type="entry name" value="Methionine--tRNA ligase"/>
    <property type="match status" value="1"/>
</dbReference>
<dbReference type="InterPro" id="IPR041872">
    <property type="entry name" value="Anticodon_Met"/>
</dbReference>
<evidence type="ECO:0000256" key="12">
    <source>
        <dbReference type="ARBA" id="ARBA00030904"/>
    </source>
</evidence>
<evidence type="ECO:0000256" key="7">
    <source>
        <dbReference type="ARBA" id="ARBA00022598"/>
    </source>
</evidence>
<dbReference type="InterPro" id="IPR014729">
    <property type="entry name" value="Rossmann-like_a/b/a_fold"/>
</dbReference>
<evidence type="ECO:0000256" key="13">
    <source>
        <dbReference type="ARBA" id="ARBA00047364"/>
    </source>
</evidence>
<evidence type="ECO:0000256" key="10">
    <source>
        <dbReference type="ARBA" id="ARBA00022917"/>
    </source>
</evidence>
<sequence length="574" mass="67684">MSKTKIRNIYIGVAWPYVNDLFHIGNLAGAYLPPDIFSRFHKLKGNKVLMVSGSDFHGTPITIRAEQERKKPEEIAERYHKLDKEYLQKFNIDYDLYTSTHTSIHKKMAQKMFLESLKKGFISIKKTEQLYSEKSKKFLQDRYIEGECPYCHNRDARGDQCEKCGRALDALELINPISKVDKSPLIQKTTENYFLNLSKLQKEIKRWLLLKKEIREWERKEVLGWIQEGLKPRAITRDIDYGVPLPVSKIPKNKRIKNILNKRYYVWYEAVVGYLSAAIEYSQRKKKPNYWKEFFYKKDGETYYFAGQDNLVFHLINWPAQLIAYDKKINLPANVFVNRFLFLEGQKMSKSRGWFIETPYLVERYPIDAVRFYLAFNMPEKKELNFTWRDFIETNNNILVAVIGNFIHRLLTFSQKNFDSKFDISSHILDPGVKSLLNKTFKKVAAFLEKGEFRASLQEIMNLASFGNRYVDRHQIWKLVKENPKRTKTIVLNGLAIIEALRILLYPFLPGSMEELNRLLGHRQKFIFQKGKSQWVFSEHPEPINLTSEIIPLFPKIDEKNIDIEVRALHGHLK</sequence>
<gene>
    <name evidence="17" type="primary">metG</name>
    <name evidence="17" type="ORF">COV62_02470</name>
</gene>
<dbReference type="Gene3D" id="3.40.50.620">
    <property type="entry name" value="HUPs"/>
    <property type="match status" value="1"/>
</dbReference>
<evidence type="ECO:0000256" key="3">
    <source>
        <dbReference type="ARBA" id="ARBA00008258"/>
    </source>
</evidence>
<comment type="caution">
    <text evidence="17">The sequence shown here is derived from an EMBL/GenBank/DDBJ whole genome shotgun (WGS) entry which is preliminary data.</text>
</comment>
<evidence type="ECO:0000259" key="15">
    <source>
        <dbReference type="Pfam" id="PF09334"/>
    </source>
</evidence>
<dbReference type="Gene3D" id="1.10.730.10">
    <property type="entry name" value="Isoleucyl-tRNA Synthetase, Domain 1"/>
    <property type="match status" value="1"/>
</dbReference>
<comment type="similarity">
    <text evidence="3">Belongs to the class-I aminoacyl-tRNA synthetase family. MetG type 1 subfamily.</text>
</comment>
<reference evidence="17 18" key="1">
    <citation type="submission" date="2017-09" db="EMBL/GenBank/DDBJ databases">
        <title>Depth-based differentiation of microbial function through sediment-hosted aquifers and enrichment of novel symbionts in the deep terrestrial subsurface.</title>
        <authorList>
            <person name="Probst A.J."/>
            <person name="Ladd B."/>
            <person name="Jarett J.K."/>
            <person name="Geller-Mcgrath D.E."/>
            <person name="Sieber C.M."/>
            <person name="Emerson J.B."/>
            <person name="Anantharaman K."/>
            <person name="Thomas B.C."/>
            <person name="Malmstrom R."/>
            <person name="Stieglmeier M."/>
            <person name="Klingl A."/>
            <person name="Woyke T."/>
            <person name="Ryan C.M."/>
            <person name="Banfield J.F."/>
        </authorList>
    </citation>
    <scope>NUCLEOTIDE SEQUENCE [LARGE SCALE GENOMIC DNA]</scope>
    <source>
        <strain evidence="17">CG11_big_fil_rev_8_21_14_0_20_35_11</strain>
    </source>
</reference>
<dbReference type="SUPFAM" id="SSF52374">
    <property type="entry name" value="Nucleotidylyl transferase"/>
    <property type="match status" value="1"/>
</dbReference>
<protein>
    <recommendedName>
        <fullName evidence="5">Methionine--tRNA ligase</fullName>
        <ecNumber evidence="4">6.1.1.10</ecNumber>
    </recommendedName>
    <alternativeName>
        <fullName evidence="12">Methionyl-tRNA synthetase</fullName>
    </alternativeName>
</protein>
<evidence type="ECO:0000313" key="17">
    <source>
        <dbReference type="EMBL" id="PIR02000.1"/>
    </source>
</evidence>
<dbReference type="GO" id="GO:0006431">
    <property type="term" value="P:methionyl-tRNA aminoacylation"/>
    <property type="evidence" value="ECO:0007669"/>
    <property type="project" value="InterPro"/>
</dbReference>
<dbReference type="EC" id="6.1.1.10" evidence="4"/>
<evidence type="ECO:0000256" key="9">
    <source>
        <dbReference type="ARBA" id="ARBA00022840"/>
    </source>
</evidence>
<dbReference type="SUPFAM" id="SSF57770">
    <property type="entry name" value="Methionyl-tRNA synthetase (MetRS), Zn-domain"/>
    <property type="match status" value="1"/>
</dbReference>
<comment type="subcellular location">
    <subcellularLocation>
        <location evidence="2">Cytoplasm</location>
    </subcellularLocation>
</comment>
<comment type="catalytic activity">
    <reaction evidence="13">
        <text>tRNA(Met) + L-methionine + ATP = L-methionyl-tRNA(Met) + AMP + diphosphate</text>
        <dbReference type="Rhea" id="RHEA:13481"/>
        <dbReference type="Rhea" id="RHEA-COMP:9667"/>
        <dbReference type="Rhea" id="RHEA-COMP:9698"/>
        <dbReference type="ChEBI" id="CHEBI:30616"/>
        <dbReference type="ChEBI" id="CHEBI:33019"/>
        <dbReference type="ChEBI" id="CHEBI:57844"/>
        <dbReference type="ChEBI" id="CHEBI:78442"/>
        <dbReference type="ChEBI" id="CHEBI:78530"/>
        <dbReference type="ChEBI" id="CHEBI:456215"/>
        <dbReference type="EC" id="6.1.1.10"/>
    </reaction>
</comment>
<dbReference type="PANTHER" id="PTHR45765:SF1">
    <property type="entry name" value="METHIONINE--TRNA LIGASE, CYTOPLASMIC"/>
    <property type="match status" value="1"/>
</dbReference>
<name>A0A2H0MZB5_9BACT</name>
<evidence type="ECO:0000256" key="1">
    <source>
        <dbReference type="ARBA" id="ARBA00003314"/>
    </source>
</evidence>
<dbReference type="InterPro" id="IPR014758">
    <property type="entry name" value="Met-tRNA_synth"/>
</dbReference>
<dbReference type="InterPro" id="IPR029038">
    <property type="entry name" value="MetRS_Zn"/>
</dbReference>
<evidence type="ECO:0000313" key="18">
    <source>
        <dbReference type="Proteomes" id="UP000231139"/>
    </source>
</evidence>
<dbReference type="GO" id="GO:0004825">
    <property type="term" value="F:methionine-tRNA ligase activity"/>
    <property type="evidence" value="ECO:0007669"/>
    <property type="project" value="UniProtKB-EC"/>
</dbReference>
<evidence type="ECO:0000256" key="4">
    <source>
        <dbReference type="ARBA" id="ARBA00012838"/>
    </source>
</evidence>
<dbReference type="InterPro" id="IPR009080">
    <property type="entry name" value="tRNAsynth_Ia_anticodon-bd"/>
</dbReference>
<organism evidence="17 18">
    <name type="scientific">Candidatus Nealsonbacteria bacterium CG11_big_fil_rev_8_21_14_0_20_35_11</name>
    <dbReference type="NCBI Taxonomy" id="1974713"/>
    <lineage>
        <taxon>Bacteria</taxon>
        <taxon>Candidatus Nealsoniibacteriota</taxon>
    </lineage>
</organism>
<evidence type="ECO:0000256" key="6">
    <source>
        <dbReference type="ARBA" id="ARBA00022490"/>
    </source>
</evidence>
<evidence type="ECO:0000259" key="16">
    <source>
        <dbReference type="Pfam" id="PF19303"/>
    </source>
</evidence>
<feature type="domain" description="Methionyl/Leucyl tRNA synthetase" evidence="15">
    <location>
        <begin position="9"/>
        <end position="410"/>
    </location>
</feature>
<dbReference type="SUPFAM" id="SSF47323">
    <property type="entry name" value="Anticodon-binding domain of a subclass of class I aminoacyl-tRNA synthetases"/>
    <property type="match status" value="1"/>
</dbReference>
<dbReference type="EMBL" id="PCWK01000058">
    <property type="protein sequence ID" value="PIR02000.1"/>
    <property type="molecule type" value="Genomic_DNA"/>
</dbReference>
<keyword evidence="11 14" id="KW-0030">Aminoacyl-tRNA synthetase</keyword>
<accession>A0A2H0MZB5</accession>
<dbReference type="NCBIfam" id="TIGR00398">
    <property type="entry name" value="metG"/>
    <property type="match status" value="1"/>
</dbReference>
<dbReference type="Pfam" id="PF09334">
    <property type="entry name" value="tRNA-synt_1g"/>
    <property type="match status" value="1"/>
</dbReference>
<evidence type="ECO:0000256" key="11">
    <source>
        <dbReference type="ARBA" id="ARBA00023146"/>
    </source>
</evidence>
<dbReference type="GO" id="GO:0005524">
    <property type="term" value="F:ATP binding"/>
    <property type="evidence" value="ECO:0007669"/>
    <property type="project" value="UniProtKB-KW"/>
</dbReference>
<keyword evidence="7 14" id="KW-0436">Ligase</keyword>
<evidence type="ECO:0000256" key="8">
    <source>
        <dbReference type="ARBA" id="ARBA00022741"/>
    </source>
</evidence>
<dbReference type="GO" id="GO:0005829">
    <property type="term" value="C:cytosol"/>
    <property type="evidence" value="ECO:0007669"/>
    <property type="project" value="TreeGrafter"/>
</dbReference>
<keyword evidence="8 14" id="KW-0547">Nucleotide-binding</keyword>
<keyword evidence="6" id="KW-0963">Cytoplasm</keyword>
<evidence type="ECO:0000256" key="5">
    <source>
        <dbReference type="ARBA" id="ARBA00018753"/>
    </source>
</evidence>
<dbReference type="InterPro" id="IPR033911">
    <property type="entry name" value="MetRS_core"/>
</dbReference>
<dbReference type="PANTHER" id="PTHR45765">
    <property type="entry name" value="METHIONINE--TRNA LIGASE"/>
    <property type="match status" value="1"/>
</dbReference>